<gene>
    <name evidence="1" type="ORF">JCM6292_2941</name>
</gene>
<evidence type="ECO:0000313" key="1">
    <source>
        <dbReference type="EMBL" id="GAE16503.1"/>
    </source>
</evidence>
<reference evidence="1 2" key="1">
    <citation type="journal article" date="2014" name="Genome Announc.">
        <title>Draft Genome Sequences of Three Strains of Bacteroides pyogenes Isolated from a Cat and Swine.</title>
        <authorList>
            <person name="Sakamoto M."/>
            <person name="Oshima K."/>
            <person name="Suda W."/>
            <person name="Kitamura K."/>
            <person name="Iida T."/>
            <person name="Hattori M."/>
            <person name="Ohkuma M."/>
        </authorList>
    </citation>
    <scope>NUCLEOTIDE SEQUENCE [LARGE SCALE GENOMIC DNA]</scope>
    <source>
        <strain evidence="1 2">JCM 6292</strain>
    </source>
</reference>
<dbReference type="Pfam" id="PF19515">
    <property type="entry name" value="DUF6048"/>
    <property type="match status" value="1"/>
</dbReference>
<protein>
    <recommendedName>
        <fullName evidence="3">Outer membrane protein beta-barrel domain-containing protein</fullName>
    </recommendedName>
</protein>
<sequence length="251" mass="28739">MPRLISFLIILWIGLPATGQQRYQNPTPKRDQKNKKKEVAAVDTIPLYNGIYMGVDLYGMGAKLLGSDFISSEISVNINLKNKFIPAFEFGMGATDTWNETGIHYKNKPSPFFRIGIDYNTMAKKADKSSFLYAGFRYAFSSFKYDVSSMPVDDPIWGDELPNPALEDEIWGGSAPFDYQGMKGSMQWLEFVLGVNVRIYRNFHMGWTLRMKYKTTVSFEENGNPWYIPGYGKYKSNNMGITYSLIYKLPF</sequence>
<organism evidence="1 2">
    <name type="scientific">Bacteroides pyogenes JCM 6292</name>
    <dbReference type="NCBI Taxonomy" id="1235809"/>
    <lineage>
        <taxon>Bacteria</taxon>
        <taxon>Pseudomonadati</taxon>
        <taxon>Bacteroidota</taxon>
        <taxon>Bacteroidia</taxon>
        <taxon>Bacteroidales</taxon>
        <taxon>Bacteroidaceae</taxon>
        <taxon>Bacteroides</taxon>
    </lineage>
</organism>
<dbReference type="InterPro" id="IPR046111">
    <property type="entry name" value="DUF6048"/>
</dbReference>
<dbReference type="Proteomes" id="UP000018861">
    <property type="component" value="Unassembled WGS sequence"/>
</dbReference>
<comment type="caution">
    <text evidence="1">The sequence shown here is derived from an EMBL/GenBank/DDBJ whole genome shotgun (WGS) entry which is preliminary data.</text>
</comment>
<evidence type="ECO:0008006" key="3">
    <source>
        <dbReference type="Google" id="ProtNLM"/>
    </source>
</evidence>
<dbReference type="AlphaFoldDB" id="W4PAU8"/>
<proteinExistence type="predicted"/>
<evidence type="ECO:0000313" key="2">
    <source>
        <dbReference type="Proteomes" id="UP000018861"/>
    </source>
</evidence>
<dbReference type="EMBL" id="BAIQ01000036">
    <property type="protein sequence ID" value="GAE16503.1"/>
    <property type="molecule type" value="Genomic_DNA"/>
</dbReference>
<name>W4PAU8_9BACE</name>
<accession>W4PAU8</accession>